<dbReference type="Gene3D" id="3.30.565.10">
    <property type="entry name" value="Histidine kinase-like ATPase, C-terminal domain"/>
    <property type="match status" value="1"/>
</dbReference>
<dbReference type="GO" id="GO:0016020">
    <property type="term" value="C:membrane"/>
    <property type="evidence" value="ECO:0007669"/>
    <property type="project" value="UniProtKB-SubCell"/>
</dbReference>
<keyword evidence="5" id="KW-0808">Transferase</keyword>
<keyword evidence="6" id="KW-0547">Nucleotide-binding</keyword>
<comment type="subcellular location">
    <subcellularLocation>
        <location evidence="2">Membrane</location>
    </subcellularLocation>
</comment>
<dbReference type="PANTHER" id="PTHR42878">
    <property type="entry name" value="TWO-COMPONENT HISTIDINE KINASE"/>
    <property type="match status" value="1"/>
</dbReference>
<dbReference type="GO" id="GO:0030295">
    <property type="term" value="F:protein kinase activator activity"/>
    <property type="evidence" value="ECO:0007669"/>
    <property type="project" value="TreeGrafter"/>
</dbReference>
<dbReference type="EC" id="2.7.13.3" evidence="3"/>
<dbReference type="SUPFAM" id="SSF55785">
    <property type="entry name" value="PYP-like sensor domain (PAS domain)"/>
    <property type="match status" value="1"/>
</dbReference>
<evidence type="ECO:0000256" key="8">
    <source>
        <dbReference type="ARBA" id="ARBA00022840"/>
    </source>
</evidence>
<dbReference type="STRING" id="1120920.SAMN03080599_01006"/>
<dbReference type="InterPro" id="IPR000700">
    <property type="entry name" value="PAS-assoc_C"/>
</dbReference>
<keyword evidence="10" id="KW-0472">Membrane</keyword>
<dbReference type="PANTHER" id="PTHR42878:SF7">
    <property type="entry name" value="SENSOR HISTIDINE KINASE GLRK"/>
    <property type="match status" value="1"/>
</dbReference>
<dbReference type="Pfam" id="PF00512">
    <property type="entry name" value="HisKA"/>
    <property type="match status" value="1"/>
</dbReference>
<dbReference type="SMART" id="SM00387">
    <property type="entry name" value="HATPase_c"/>
    <property type="match status" value="1"/>
</dbReference>
<dbReference type="Proteomes" id="UP000199208">
    <property type="component" value="Unassembled WGS sequence"/>
</dbReference>
<keyword evidence="7 14" id="KW-0418">Kinase</keyword>
<dbReference type="PRINTS" id="PR00344">
    <property type="entry name" value="BCTRLSENSOR"/>
</dbReference>
<organism evidence="14 15">
    <name type="scientific">Acidaminobacter hydrogenoformans DSM 2784</name>
    <dbReference type="NCBI Taxonomy" id="1120920"/>
    <lineage>
        <taxon>Bacteria</taxon>
        <taxon>Bacillati</taxon>
        <taxon>Bacillota</taxon>
        <taxon>Clostridia</taxon>
        <taxon>Peptostreptococcales</taxon>
        <taxon>Acidaminobacteraceae</taxon>
        <taxon>Acidaminobacter</taxon>
    </lineage>
</organism>
<evidence type="ECO:0000256" key="10">
    <source>
        <dbReference type="SAM" id="Phobius"/>
    </source>
</evidence>
<keyword evidence="8" id="KW-0067">ATP-binding</keyword>
<dbReference type="InterPro" id="IPR005467">
    <property type="entry name" value="His_kinase_dom"/>
</dbReference>
<dbReference type="InterPro" id="IPR003594">
    <property type="entry name" value="HATPase_dom"/>
</dbReference>
<dbReference type="SMART" id="SM00304">
    <property type="entry name" value="HAMP"/>
    <property type="match status" value="1"/>
</dbReference>
<gene>
    <name evidence="14" type="ORF">SAMN03080599_01006</name>
</gene>
<evidence type="ECO:0000256" key="4">
    <source>
        <dbReference type="ARBA" id="ARBA00022553"/>
    </source>
</evidence>
<dbReference type="GO" id="GO:0005524">
    <property type="term" value="F:ATP binding"/>
    <property type="evidence" value="ECO:0007669"/>
    <property type="project" value="UniProtKB-KW"/>
</dbReference>
<feature type="transmembrane region" description="Helical" evidence="10">
    <location>
        <begin position="158"/>
        <end position="178"/>
    </location>
</feature>
<keyword evidence="9" id="KW-0902">Two-component regulatory system</keyword>
<evidence type="ECO:0000256" key="7">
    <source>
        <dbReference type="ARBA" id="ARBA00022777"/>
    </source>
</evidence>
<dbReference type="InterPro" id="IPR036890">
    <property type="entry name" value="HATPase_C_sf"/>
</dbReference>
<dbReference type="PROSITE" id="PS50885">
    <property type="entry name" value="HAMP"/>
    <property type="match status" value="1"/>
</dbReference>
<evidence type="ECO:0000256" key="3">
    <source>
        <dbReference type="ARBA" id="ARBA00012438"/>
    </source>
</evidence>
<dbReference type="EMBL" id="FMWL01000003">
    <property type="protein sequence ID" value="SCZ77911.1"/>
    <property type="molecule type" value="Genomic_DNA"/>
</dbReference>
<dbReference type="Pfam" id="PF02518">
    <property type="entry name" value="HATPase_c"/>
    <property type="match status" value="1"/>
</dbReference>
<keyword evidence="15" id="KW-1185">Reference proteome</keyword>
<feature type="domain" description="HAMP" evidence="13">
    <location>
        <begin position="179"/>
        <end position="231"/>
    </location>
</feature>
<dbReference type="PROSITE" id="PS50109">
    <property type="entry name" value="HIS_KIN"/>
    <property type="match status" value="1"/>
</dbReference>
<dbReference type="SUPFAM" id="SSF55874">
    <property type="entry name" value="ATPase domain of HSP90 chaperone/DNA topoisomerase II/histidine kinase"/>
    <property type="match status" value="1"/>
</dbReference>
<comment type="catalytic activity">
    <reaction evidence="1">
        <text>ATP + protein L-histidine = ADP + protein N-phospho-L-histidine.</text>
        <dbReference type="EC" id="2.7.13.3"/>
    </reaction>
</comment>
<dbReference type="GO" id="GO:0007234">
    <property type="term" value="P:osmosensory signaling via phosphorelay pathway"/>
    <property type="evidence" value="ECO:0007669"/>
    <property type="project" value="TreeGrafter"/>
</dbReference>
<dbReference type="InterPro" id="IPR035965">
    <property type="entry name" value="PAS-like_dom_sf"/>
</dbReference>
<dbReference type="GO" id="GO:0000155">
    <property type="term" value="F:phosphorelay sensor kinase activity"/>
    <property type="evidence" value="ECO:0007669"/>
    <property type="project" value="InterPro"/>
</dbReference>
<dbReference type="SUPFAM" id="SSF158472">
    <property type="entry name" value="HAMP domain-like"/>
    <property type="match status" value="1"/>
</dbReference>
<evidence type="ECO:0000313" key="14">
    <source>
        <dbReference type="EMBL" id="SCZ77911.1"/>
    </source>
</evidence>
<sequence>MIKLDIENKILIPFMILIALSIGVLGLISYWNGYRLLLDHQRQQQMMTMMEVMYHLESVELKDEADKREVAGYLAGYHRQGLYVFDEAEVWVDHLPKGSGTITPMAVVGKINRDLIRGFYEDDGLMITYARDAGSGWTVAVAGEKKLFAGELVDAQKYSILVAIISLILSMQATILIAHHLSRPVRYLAEQCNEMSAGDLETQLEMDRTDEIGMLAESFNQMIHRLQENARKLLEAKQFNEDVLRSLTTGVLVMGQEGTVLNQNEAAVRLLDPALKELESGKPFMALLRAKLTGLLETPGRFDQVYVLQAGPSDDKRYYATSAAPLINSGGDMTGAIFSFADISERKRLEMRMERVNRMAYVGQLASGLAHEIRNPLAGMKTSIQVLKRRLVCSEDDRNGPLFDNVVHEIDRMNKLVSELLDFAKPHKPDLRRLSLEPVIERTLSLVAPAAEARRVRLVFEPVGAPVEIIADENQTEQILLNVITNAINASSEEDTIKLRVMSHQGMGMDPGSGSGAGTGTGKVEVEVADSGRIAESARVYVVVEDEGSGIAASDLERVFDPFFTTHATGTGLGLSVVQKLMTDMGAEIELISEAGVGTTVTLNFPVAQKEALG</sequence>
<evidence type="ECO:0000256" key="5">
    <source>
        <dbReference type="ARBA" id="ARBA00022679"/>
    </source>
</evidence>
<dbReference type="Pfam" id="PF00672">
    <property type="entry name" value="HAMP"/>
    <property type="match status" value="1"/>
</dbReference>
<dbReference type="OrthoDB" id="9764522at2"/>
<evidence type="ECO:0000256" key="9">
    <source>
        <dbReference type="ARBA" id="ARBA00023012"/>
    </source>
</evidence>
<protein>
    <recommendedName>
        <fullName evidence="3">histidine kinase</fullName>
        <ecNumber evidence="3">2.7.13.3</ecNumber>
    </recommendedName>
</protein>
<evidence type="ECO:0000256" key="2">
    <source>
        <dbReference type="ARBA" id="ARBA00004370"/>
    </source>
</evidence>
<dbReference type="CDD" id="cd00082">
    <property type="entry name" value="HisKA"/>
    <property type="match status" value="1"/>
</dbReference>
<evidence type="ECO:0000313" key="15">
    <source>
        <dbReference type="Proteomes" id="UP000199208"/>
    </source>
</evidence>
<dbReference type="InterPro" id="IPR036097">
    <property type="entry name" value="HisK_dim/P_sf"/>
</dbReference>
<dbReference type="InterPro" id="IPR050351">
    <property type="entry name" value="BphY/WalK/GraS-like"/>
</dbReference>
<feature type="domain" description="PAC" evidence="12">
    <location>
        <begin position="301"/>
        <end position="355"/>
    </location>
</feature>
<evidence type="ECO:0000256" key="6">
    <source>
        <dbReference type="ARBA" id="ARBA00022741"/>
    </source>
</evidence>
<keyword evidence="10" id="KW-1133">Transmembrane helix</keyword>
<dbReference type="Gene3D" id="3.30.450.20">
    <property type="entry name" value="PAS domain"/>
    <property type="match status" value="1"/>
</dbReference>
<keyword evidence="4" id="KW-0597">Phosphoprotein</keyword>
<proteinExistence type="predicted"/>
<dbReference type="PROSITE" id="PS50113">
    <property type="entry name" value="PAC"/>
    <property type="match status" value="1"/>
</dbReference>
<evidence type="ECO:0000256" key="1">
    <source>
        <dbReference type="ARBA" id="ARBA00000085"/>
    </source>
</evidence>
<name>A0A1G5RWT0_9FIRM</name>
<dbReference type="GO" id="GO:0000156">
    <property type="term" value="F:phosphorelay response regulator activity"/>
    <property type="evidence" value="ECO:0007669"/>
    <property type="project" value="TreeGrafter"/>
</dbReference>
<evidence type="ECO:0000259" key="13">
    <source>
        <dbReference type="PROSITE" id="PS50885"/>
    </source>
</evidence>
<dbReference type="SUPFAM" id="SSF47384">
    <property type="entry name" value="Homodimeric domain of signal transducing histidine kinase"/>
    <property type="match status" value="1"/>
</dbReference>
<reference evidence="14 15" key="1">
    <citation type="submission" date="2016-10" db="EMBL/GenBank/DDBJ databases">
        <authorList>
            <person name="de Groot N.N."/>
        </authorList>
    </citation>
    <scope>NUCLEOTIDE SEQUENCE [LARGE SCALE GENOMIC DNA]</scope>
    <source>
        <strain evidence="14 15">DSM 2784</strain>
    </source>
</reference>
<accession>A0A1G5RWT0</accession>
<feature type="domain" description="Histidine kinase" evidence="11">
    <location>
        <begin position="368"/>
        <end position="609"/>
    </location>
</feature>
<evidence type="ECO:0000259" key="12">
    <source>
        <dbReference type="PROSITE" id="PS50113"/>
    </source>
</evidence>
<evidence type="ECO:0000259" key="11">
    <source>
        <dbReference type="PROSITE" id="PS50109"/>
    </source>
</evidence>
<dbReference type="InterPro" id="IPR003661">
    <property type="entry name" value="HisK_dim/P_dom"/>
</dbReference>
<dbReference type="Gene3D" id="1.10.287.130">
    <property type="match status" value="1"/>
</dbReference>
<dbReference type="CDD" id="cd06225">
    <property type="entry name" value="HAMP"/>
    <property type="match status" value="1"/>
</dbReference>
<dbReference type="InterPro" id="IPR004358">
    <property type="entry name" value="Sig_transdc_His_kin-like_C"/>
</dbReference>
<dbReference type="RefSeq" id="WP_092589787.1">
    <property type="nucleotide sequence ID" value="NZ_FMWL01000003.1"/>
</dbReference>
<keyword evidence="10" id="KW-0812">Transmembrane</keyword>
<feature type="transmembrane region" description="Helical" evidence="10">
    <location>
        <begin position="12"/>
        <end position="31"/>
    </location>
</feature>
<dbReference type="SMART" id="SM00388">
    <property type="entry name" value="HisKA"/>
    <property type="match status" value="1"/>
</dbReference>
<dbReference type="AlphaFoldDB" id="A0A1G5RWT0"/>
<dbReference type="Gene3D" id="6.10.340.10">
    <property type="match status" value="1"/>
</dbReference>
<dbReference type="InterPro" id="IPR003660">
    <property type="entry name" value="HAMP_dom"/>
</dbReference>